<dbReference type="InterPro" id="IPR001173">
    <property type="entry name" value="Glyco_trans_2-like"/>
</dbReference>
<protein>
    <submittedName>
        <fullName evidence="2">Glycosyltransferase</fullName>
    </submittedName>
</protein>
<dbReference type="PANTHER" id="PTHR43685:SF2">
    <property type="entry name" value="GLYCOSYLTRANSFERASE 2-LIKE DOMAIN-CONTAINING PROTEIN"/>
    <property type="match status" value="1"/>
</dbReference>
<accession>A0A6I4T2N4</accession>
<dbReference type="InterPro" id="IPR050834">
    <property type="entry name" value="Glycosyltransf_2"/>
</dbReference>
<dbReference type="PANTHER" id="PTHR43685">
    <property type="entry name" value="GLYCOSYLTRANSFERASE"/>
    <property type="match status" value="1"/>
</dbReference>
<evidence type="ECO:0000313" key="3">
    <source>
        <dbReference type="Proteomes" id="UP000438476"/>
    </source>
</evidence>
<sequence>MDSAIAPVSIIIPNYNRAALIRRALDSVARQSMPPAEIIVVDDCSTDDSIPTIREWARSSPIPLRLIEMERNGGAGAARNAAMAQSQETYCAFLDSDDEYLPHAVATLLAPLISEPDAALSFADARICNNGAPTDDLLMSRALPRDHCLRTPVTDGSAEVFRLKDPLSTLLLSSMIPTASAMFRRDAARRAGLMPEYRYGEDWLFWLKLTQQGHFYCQYTVTSLVHRQNDNLTGGGHERQWAGTLLDTYLQLRNGDVALPLTDDHLRTLDRAIADQTRSWRYHHSKGGLRAYFRALSSENAQRTGGLLRHLLNDPKSLLRALLSVQ</sequence>
<keyword evidence="2" id="KW-0808">Transferase</keyword>
<proteinExistence type="predicted"/>
<evidence type="ECO:0000259" key="1">
    <source>
        <dbReference type="Pfam" id="PF00535"/>
    </source>
</evidence>
<comment type="caution">
    <text evidence="2">The sequence shown here is derived from an EMBL/GenBank/DDBJ whole genome shotgun (WGS) entry which is preliminary data.</text>
</comment>
<dbReference type="AlphaFoldDB" id="A0A6I4T2N4"/>
<reference evidence="2 3" key="1">
    <citation type="submission" date="2019-12" db="EMBL/GenBank/DDBJ databases">
        <title>Genomic-based taxomic classification of the family Erythrobacteraceae.</title>
        <authorList>
            <person name="Xu L."/>
        </authorList>
    </citation>
    <scope>NUCLEOTIDE SEQUENCE [LARGE SCALE GENOMIC DNA]</scope>
    <source>
        <strain evidence="2 3">LMG 29518</strain>
    </source>
</reference>
<dbReference type="Proteomes" id="UP000438476">
    <property type="component" value="Unassembled WGS sequence"/>
</dbReference>
<dbReference type="SUPFAM" id="SSF53448">
    <property type="entry name" value="Nucleotide-diphospho-sugar transferases"/>
    <property type="match status" value="1"/>
</dbReference>
<dbReference type="GO" id="GO:0044010">
    <property type="term" value="P:single-species biofilm formation"/>
    <property type="evidence" value="ECO:0007669"/>
    <property type="project" value="TreeGrafter"/>
</dbReference>
<dbReference type="OrthoDB" id="9807795at2"/>
<feature type="domain" description="Glycosyltransferase 2-like" evidence="1">
    <location>
        <begin position="9"/>
        <end position="188"/>
    </location>
</feature>
<keyword evidence="3" id="KW-1185">Reference proteome</keyword>
<dbReference type="EMBL" id="WTYT01000002">
    <property type="protein sequence ID" value="MXO65207.1"/>
    <property type="molecule type" value="Genomic_DNA"/>
</dbReference>
<dbReference type="Gene3D" id="3.90.550.10">
    <property type="entry name" value="Spore Coat Polysaccharide Biosynthesis Protein SpsA, Chain A"/>
    <property type="match status" value="1"/>
</dbReference>
<dbReference type="Pfam" id="PF00535">
    <property type="entry name" value="Glycos_transf_2"/>
    <property type="match status" value="1"/>
</dbReference>
<dbReference type="GO" id="GO:0016740">
    <property type="term" value="F:transferase activity"/>
    <property type="evidence" value="ECO:0007669"/>
    <property type="project" value="UniProtKB-KW"/>
</dbReference>
<dbReference type="InterPro" id="IPR029044">
    <property type="entry name" value="Nucleotide-diphossugar_trans"/>
</dbReference>
<organism evidence="2 3">
    <name type="scientific">Altericroceibacterium endophyticum</name>
    <dbReference type="NCBI Taxonomy" id="1808508"/>
    <lineage>
        <taxon>Bacteria</taxon>
        <taxon>Pseudomonadati</taxon>
        <taxon>Pseudomonadota</taxon>
        <taxon>Alphaproteobacteria</taxon>
        <taxon>Sphingomonadales</taxon>
        <taxon>Erythrobacteraceae</taxon>
        <taxon>Altericroceibacterium</taxon>
    </lineage>
</organism>
<gene>
    <name evidence="2" type="ORF">GRI91_05525</name>
</gene>
<dbReference type="RefSeq" id="WP_160735631.1">
    <property type="nucleotide sequence ID" value="NZ_WTYT01000002.1"/>
</dbReference>
<evidence type="ECO:0000313" key="2">
    <source>
        <dbReference type="EMBL" id="MXO65207.1"/>
    </source>
</evidence>
<dbReference type="CDD" id="cd00761">
    <property type="entry name" value="Glyco_tranf_GTA_type"/>
    <property type="match status" value="1"/>
</dbReference>
<name>A0A6I4T2N4_9SPHN</name>